<dbReference type="Gene3D" id="3.10.129.10">
    <property type="entry name" value="Hotdog Thioesterase"/>
    <property type="match status" value="1"/>
</dbReference>
<dbReference type="PANTHER" id="PTHR47260:SF2">
    <property type="entry name" value="THIOESTERASE DOMAIN-CONTAINING PROTEIN-RELATED"/>
    <property type="match status" value="1"/>
</dbReference>
<dbReference type="InterPro" id="IPR029069">
    <property type="entry name" value="HotDog_dom_sf"/>
</dbReference>
<evidence type="ECO:0000259" key="1">
    <source>
        <dbReference type="Pfam" id="PF03061"/>
    </source>
</evidence>
<dbReference type="Pfam" id="PF03061">
    <property type="entry name" value="4HBT"/>
    <property type="match status" value="1"/>
</dbReference>
<dbReference type="Proteomes" id="UP001148614">
    <property type="component" value="Unassembled WGS sequence"/>
</dbReference>
<proteinExistence type="predicted"/>
<sequence>MITAAHIPNEGATEVVQHGLASSAAIMDNTSMDSEQIINKAISSLPLIRYLRSQVTAGMPASDQTNFKEFHLHSNMKPSDFAAHLVSGSLYGQTKLPIYPRLFIQAQPVCRVIAVCYIGSHLCGHPGYVHGGALFALFDDIFARCAAMVVPSGVGMTANLNIDFRKPSIPNRIYVLRARVIKHEGRKVWVNGSVRCLPPLDSEKYRGF</sequence>
<dbReference type="AlphaFoldDB" id="A0A9W8N4H0"/>
<reference evidence="2" key="1">
    <citation type="submission" date="2022-07" db="EMBL/GenBank/DDBJ databases">
        <title>Genome Sequence of Xylaria arbuscula.</title>
        <authorList>
            <person name="Buettner E."/>
        </authorList>
    </citation>
    <scope>NUCLEOTIDE SEQUENCE</scope>
    <source>
        <strain evidence="2">VT107</strain>
    </source>
</reference>
<dbReference type="SUPFAM" id="SSF54637">
    <property type="entry name" value="Thioesterase/thiol ester dehydrase-isomerase"/>
    <property type="match status" value="1"/>
</dbReference>
<keyword evidence="3" id="KW-1185">Reference proteome</keyword>
<organism evidence="2 3">
    <name type="scientific">Xylaria arbuscula</name>
    <dbReference type="NCBI Taxonomy" id="114810"/>
    <lineage>
        <taxon>Eukaryota</taxon>
        <taxon>Fungi</taxon>
        <taxon>Dikarya</taxon>
        <taxon>Ascomycota</taxon>
        <taxon>Pezizomycotina</taxon>
        <taxon>Sordariomycetes</taxon>
        <taxon>Xylariomycetidae</taxon>
        <taxon>Xylariales</taxon>
        <taxon>Xylariaceae</taxon>
        <taxon>Xylaria</taxon>
    </lineage>
</organism>
<dbReference type="InterPro" id="IPR006683">
    <property type="entry name" value="Thioestr_dom"/>
</dbReference>
<feature type="domain" description="Thioesterase" evidence="1">
    <location>
        <begin position="127"/>
        <end position="190"/>
    </location>
</feature>
<dbReference type="EMBL" id="JANPWZ010003001">
    <property type="protein sequence ID" value="KAJ3554804.1"/>
    <property type="molecule type" value="Genomic_DNA"/>
</dbReference>
<dbReference type="CDD" id="cd03443">
    <property type="entry name" value="PaaI_thioesterase"/>
    <property type="match status" value="1"/>
</dbReference>
<dbReference type="InterPro" id="IPR052061">
    <property type="entry name" value="PTE-AB_protein"/>
</dbReference>
<protein>
    <recommendedName>
        <fullName evidence="1">Thioesterase domain-containing protein</fullName>
    </recommendedName>
</protein>
<dbReference type="PANTHER" id="PTHR47260">
    <property type="entry name" value="UPF0644 PROTEIN PB2B4.06"/>
    <property type="match status" value="1"/>
</dbReference>
<name>A0A9W8N4H0_9PEZI</name>
<gene>
    <name evidence="2" type="ORF">NPX13_g10514</name>
</gene>
<dbReference type="VEuPathDB" id="FungiDB:F4678DRAFT_476497"/>
<accession>A0A9W8N4H0</accession>
<evidence type="ECO:0000313" key="2">
    <source>
        <dbReference type="EMBL" id="KAJ3554804.1"/>
    </source>
</evidence>
<comment type="caution">
    <text evidence="2">The sequence shown here is derived from an EMBL/GenBank/DDBJ whole genome shotgun (WGS) entry which is preliminary data.</text>
</comment>
<evidence type="ECO:0000313" key="3">
    <source>
        <dbReference type="Proteomes" id="UP001148614"/>
    </source>
</evidence>